<name>A0A8E2AT75_9APHY</name>
<dbReference type="Gene3D" id="1.10.510.10">
    <property type="entry name" value="Transferase(Phosphotransferase) domain 1"/>
    <property type="match status" value="1"/>
</dbReference>
<dbReference type="PROSITE" id="PS00108">
    <property type="entry name" value="PROTEIN_KINASE_ST"/>
    <property type="match status" value="1"/>
</dbReference>
<feature type="domain" description="Protein kinase" evidence="1">
    <location>
        <begin position="25"/>
        <end position="295"/>
    </location>
</feature>
<dbReference type="SMART" id="SM00220">
    <property type="entry name" value="S_TKc"/>
    <property type="match status" value="1"/>
</dbReference>
<evidence type="ECO:0000313" key="3">
    <source>
        <dbReference type="Proteomes" id="UP000250043"/>
    </source>
</evidence>
<dbReference type="InterPro" id="IPR008271">
    <property type="entry name" value="Ser/Thr_kinase_AS"/>
</dbReference>
<gene>
    <name evidence="2" type="ORF">OBBRIDRAFT_844287</name>
</gene>
<dbReference type="Proteomes" id="UP000250043">
    <property type="component" value="Unassembled WGS sequence"/>
</dbReference>
<keyword evidence="2" id="KW-0418">Kinase</keyword>
<dbReference type="Pfam" id="PF07714">
    <property type="entry name" value="PK_Tyr_Ser-Thr"/>
    <property type="match status" value="1"/>
</dbReference>
<sequence length="340" mass="38502">LLRKLCGQHKIAPKSFNLLPGTVRRVGTYPEASGAYGDVWKGQYEGRPVALKVFRILKGDDKGGIVQDSKTFYQEAIIWKRLRHRNITPFHGVDRTSFPPQLVMVCDWMSHGTIAVYLESNQSADRLRLILDIVEGLQYLHHSDVVHGDLKSHNILVNEQRTACITDFGLAAMDFAGKLKTMSVTAGSTRWMSPELLDPEEFDLEKAELSHPSDIYALALVIWEIFTGRVPFDQFRLDATVITQVLRGTRPRRPPQATQLGLSDDVWLMMEACWHPVWQDRPDIVTVVERVRETLTDYAASGAGHAPQTWPLDMDYFTSLCNFSAWVHQSHISRTSSANE</sequence>
<dbReference type="InterPro" id="IPR001245">
    <property type="entry name" value="Ser-Thr/Tyr_kinase_cat_dom"/>
</dbReference>
<dbReference type="AlphaFoldDB" id="A0A8E2AT75"/>
<accession>A0A8E2AT75</accession>
<dbReference type="GO" id="GO:0004674">
    <property type="term" value="F:protein serine/threonine kinase activity"/>
    <property type="evidence" value="ECO:0007669"/>
    <property type="project" value="TreeGrafter"/>
</dbReference>
<keyword evidence="2" id="KW-0808">Transferase</keyword>
<dbReference type="SUPFAM" id="SSF56112">
    <property type="entry name" value="Protein kinase-like (PK-like)"/>
    <property type="match status" value="1"/>
</dbReference>
<dbReference type="InterPro" id="IPR011009">
    <property type="entry name" value="Kinase-like_dom_sf"/>
</dbReference>
<evidence type="ECO:0000259" key="1">
    <source>
        <dbReference type="PROSITE" id="PS50011"/>
    </source>
</evidence>
<protein>
    <submittedName>
        <fullName evidence="2">Kinase-like protein</fullName>
    </submittedName>
</protein>
<evidence type="ECO:0000313" key="2">
    <source>
        <dbReference type="EMBL" id="OCH88849.1"/>
    </source>
</evidence>
<dbReference type="InterPro" id="IPR051681">
    <property type="entry name" value="Ser/Thr_Kinases-Pseudokinases"/>
</dbReference>
<dbReference type="OrthoDB" id="122279at2759"/>
<proteinExistence type="predicted"/>
<dbReference type="PROSITE" id="PS50011">
    <property type="entry name" value="PROTEIN_KINASE_DOM"/>
    <property type="match status" value="1"/>
</dbReference>
<dbReference type="EMBL" id="KV722442">
    <property type="protein sequence ID" value="OCH88849.1"/>
    <property type="molecule type" value="Genomic_DNA"/>
</dbReference>
<keyword evidence="3" id="KW-1185">Reference proteome</keyword>
<organism evidence="2 3">
    <name type="scientific">Obba rivulosa</name>
    <dbReference type="NCBI Taxonomy" id="1052685"/>
    <lineage>
        <taxon>Eukaryota</taxon>
        <taxon>Fungi</taxon>
        <taxon>Dikarya</taxon>
        <taxon>Basidiomycota</taxon>
        <taxon>Agaricomycotina</taxon>
        <taxon>Agaricomycetes</taxon>
        <taxon>Polyporales</taxon>
        <taxon>Gelatoporiaceae</taxon>
        <taxon>Obba</taxon>
    </lineage>
</organism>
<dbReference type="GO" id="GO:0005524">
    <property type="term" value="F:ATP binding"/>
    <property type="evidence" value="ECO:0007669"/>
    <property type="project" value="InterPro"/>
</dbReference>
<dbReference type="PANTHER" id="PTHR44329">
    <property type="entry name" value="SERINE/THREONINE-PROTEIN KINASE TNNI3K-RELATED"/>
    <property type="match status" value="1"/>
</dbReference>
<feature type="non-terminal residue" evidence="2">
    <location>
        <position position="340"/>
    </location>
</feature>
<reference evidence="2 3" key="1">
    <citation type="submission" date="2016-07" db="EMBL/GenBank/DDBJ databases">
        <title>Draft genome of the white-rot fungus Obba rivulosa 3A-2.</title>
        <authorList>
            <consortium name="DOE Joint Genome Institute"/>
            <person name="Miettinen O."/>
            <person name="Riley R."/>
            <person name="Acob R."/>
            <person name="Barry K."/>
            <person name="Cullen D."/>
            <person name="De Vries R."/>
            <person name="Hainaut M."/>
            <person name="Hatakka A."/>
            <person name="Henrissat B."/>
            <person name="Hilden K."/>
            <person name="Kuo R."/>
            <person name="Labutti K."/>
            <person name="Lipzen A."/>
            <person name="Makela M.R."/>
            <person name="Sandor L."/>
            <person name="Spatafora J.W."/>
            <person name="Grigoriev I.V."/>
            <person name="Hibbett D.S."/>
        </authorList>
    </citation>
    <scope>NUCLEOTIDE SEQUENCE [LARGE SCALE GENOMIC DNA]</scope>
    <source>
        <strain evidence="2 3">3A-2</strain>
    </source>
</reference>
<dbReference type="InterPro" id="IPR000719">
    <property type="entry name" value="Prot_kinase_dom"/>
</dbReference>